<evidence type="ECO:0000256" key="8">
    <source>
        <dbReference type="PROSITE-ProRule" id="PRU00175"/>
    </source>
</evidence>
<dbReference type="RefSeq" id="XP_040752445.1">
    <property type="nucleotide sequence ID" value="XM_040895958.1"/>
</dbReference>
<dbReference type="Pfam" id="PF02373">
    <property type="entry name" value="JmjC"/>
    <property type="match status" value="1"/>
</dbReference>
<dbReference type="GO" id="GO:0006355">
    <property type="term" value="P:regulation of DNA-templated transcription"/>
    <property type="evidence" value="ECO:0007669"/>
    <property type="project" value="TreeGrafter"/>
</dbReference>
<dbReference type="FunFam" id="1.10.150.60:FF:000010">
    <property type="entry name" value="PHD transcription factor (Rum1)"/>
    <property type="match status" value="1"/>
</dbReference>
<evidence type="ECO:0000259" key="13">
    <source>
        <dbReference type="PROSITE" id="PS51183"/>
    </source>
</evidence>
<dbReference type="SUPFAM" id="SSF46774">
    <property type="entry name" value="ARID-like"/>
    <property type="match status" value="1"/>
</dbReference>
<feature type="compositionally biased region" description="Polar residues" evidence="9">
    <location>
        <begin position="1577"/>
        <end position="1589"/>
    </location>
</feature>
<feature type="region of interest" description="Disordered" evidence="9">
    <location>
        <begin position="1502"/>
        <end position="1595"/>
    </location>
</feature>
<evidence type="ECO:0000259" key="11">
    <source>
        <dbReference type="PROSITE" id="PS50089"/>
    </source>
</evidence>
<evidence type="ECO:0000313" key="16">
    <source>
        <dbReference type="Proteomes" id="UP000244073"/>
    </source>
</evidence>
<sequence length="1759" mass="197997">MVAPAAMGGISIGTQSSANCQPTRSSSTHPSHSHNVPLSARRSAPLDLSTVERRGQPNAPREPTNRVRPHGLQEAPTFRPTKEEFRDPEAYIRKIAPEGRKYGICRIIPPENWQPPFAIDTEGRGSRHNTATTLSPCPEANSSLFLQRFHFKTRRQELNSVEGGMPPRSATLAAGGTPQPSSDRDPGTRANLNYLDQLAKYHKQHGTNLNRFPSVDKRPLDLYKLKKAVEVRGGFDQVCKMKKWAEIGRDLGYSGKIMSSLSTSLKNSYQRWLQPYEEYLRVAKPGVQQQLELEHGGPYTPSPNHSPMPKKPSPLESNTPSATPQASLGLPAVGPHTTPREIEATPDQKSTPPVDPTPPRPVAASFTPVNAGGFTAVNRSPSFVAVNSGPTVKREAENDHLTPKSVAEHPQTSTPLSNGHGSQPMKRGISHESGSQTENGEVDANGRRSKRLRKDPPLPTIAGSHMSLLRPTPPRGRKGDVRKTGDKCETCGKSEDRPSILLCDSCEHGYHKYCLDPPLTNIPEYDWHCPKCLVGTGEFGFEEGGVYSLKQFQEKANTFKKSYFASKMPFDPVLNTHRRESEDDVEREFWRLVESLTETVEVEYGADIHSTTHGSGFPTIERNPLDPYSVDPWNLNVLPFYGDSLFRHIKSDISGMTVPWVYVGMCFSTFCWHNEDHYAYSANYQHFGATKTWYGIPGADAEAFEEAMRQAVPELFESQPDLLFQLVTLMPPDQLRKAGVNVYALDQRAGQFVITFPQAYHAGFNHGFNFNEAVNFAPVDWEPWGAMGVERLQAFRRHPCFSHDELLFNAAARDTSISTAKWLAPALQRTCARELAERASFASRHREVTPHHCALLSEDPAATGDCQLKFVVEDKDLPEDDYQCQYCKAFSFLSQFYCHKTGKTLCLIHVDTYDCCGVPLSQRLLGPDHTLRYRIGDDALKNLVLKIQERARIPEAWGEKRDKILEDEPNPNLKVLHNLLNEGEKIPYHLPGLQDLAAFVQRCDKWVEEATNYITRKQQNRRKNEKAWRKATSKASQLEERDREVRRVENIYALLAEADKLSFDCPQMAALEEKTREIEKFRQDVNVALMNPHIRSVQEVEELVESARNFNVDIPEVEGLEHILRQMRWNEDAGRKRDQYMTLKDCQALIQGGEQLGLSDTNDHLRFFKELCRHGEAWEAKAKELMSVEAVHYQQLEALSAQASRFPVSADTLAAVDAILTKQREAQKRIQSLYERSKDPDFRNRPKYKEIRELMDSLEELNSRPTGAIDLEREQKRHEDWMRKGKKLFGKANAPLHILKSHMEYVEKRNSYCFDLEDRFRPPVEPASRDNSPDNLLENNHVAPMWGSGQSRARDVFCICRHSEAGMMIECEICREWYHGKCLKIARGKVKEHDRYTCPICDWRQKIPRDAARPKLEDLLDWQAEIAGLPFQPDEEQTLDNIVNQATTFRDFLQSFTNAACTTTEEVPTLIFYLRKIEGAEVLLAYETNFFRQEIHKWQPVAPEPPPILEQSLSTRKPRPTKQQKIMAQLGVDRPEDLPPHLRTKQPNLAKRKSIESQTSRPTILHPAPPTPGDGSNGESARTGPTLTPMNDAPNAPYPFSANYSLPASDSTPAFAPGSSAFLPHVSAHSPSFPPRSPSPHHDRLDTALFSPPGFGRNPNSGPSAVDVDSPGPFGSSPRQNLDDVFADLTNQDAEPEPEPEPEQELEPMQNTHANEALEVLDVVNGRENSMPLPEADQEEKAEIHGPADHDPEPSAAVA</sequence>
<dbReference type="PROSITE" id="PS50089">
    <property type="entry name" value="ZF_RING_2"/>
    <property type="match status" value="1"/>
</dbReference>
<dbReference type="InterPro" id="IPR001606">
    <property type="entry name" value="ARID_dom"/>
</dbReference>
<feature type="compositionally biased region" description="Pro residues" evidence="9">
    <location>
        <begin position="300"/>
        <end position="312"/>
    </location>
</feature>
<evidence type="ECO:0000313" key="15">
    <source>
        <dbReference type="EMBL" id="PTU21053.1"/>
    </source>
</evidence>
<dbReference type="InterPro" id="IPR001841">
    <property type="entry name" value="Znf_RING"/>
</dbReference>
<dbReference type="GO" id="GO:0034647">
    <property type="term" value="F:histone H3K4me/H3K4me2/H3K4me3 demethylase activity"/>
    <property type="evidence" value="ECO:0007669"/>
    <property type="project" value="TreeGrafter"/>
</dbReference>
<feature type="compositionally biased region" description="Polar residues" evidence="9">
    <location>
        <begin position="12"/>
        <end position="21"/>
    </location>
</feature>
<protein>
    <recommendedName>
        <fullName evidence="17">PHD transcription factor</fullName>
    </recommendedName>
</protein>
<dbReference type="Gene3D" id="1.10.150.60">
    <property type="entry name" value="ARID DNA-binding domain"/>
    <property type="match status" value="1"/>
</dbReference>
<dbReference type="CDD" id="cd15519">
    <property type="entry name" value="PHD1_Lid2p_like"/>
    <property type="match status" value="1"/>
</dbReference>
<dbReference type="FunFam" id="3.30.40.10:FF:000322">
    <property type="entry name" value="PHD transcription factor (Rum1)"/>
    <property type="match status" value="1"/>
</dbReference>
<dbReference type="Pfam" id="PF00628">
    <property type="entry name" value="PHD"/>
    <property type="match status" value="2"/>
</dbReference>
<dbReference type="SMART" id="SM00558">
    <property type="entry name" value="JmjC"/>
    <property type="match status" value="1"/>
</dbReference>
<dbReference type="CDD" id="cd15518">
    <property type="entry name" value="PHD_Ecm5p_Lid2p_like"/>
    <property type="match status" value="1"/>
</dbReference>
<evidence type="ECO:0000256" key="6">
    <source>
        <dbReference type="ARBA" id="ARBA00023004"/>
    </source>
</evidence>
<evidence type="ECO:0000259" key="14">
    <source>
        <dbReference type="PROSITE" id="PS51184"/>
    </source>
</evidence>
<feature type="domain" description="JmjC" evidence="14">
    <location>
        <begin position="627"/>
        <end position="793"/>
    </location>
</feature>
<feature type="domain" description="ARID" evidence="12">
    <location>
        <begin position="188"/>
        <end position="281"/>
    </location>
</feature>
<keyword evidence="5" id="KW-0862">Zinc</keyword>
<dbReference type="CDD" id="cd16100">
    <property type="entry name" value="ARID"/>
    <property type="match status" value="1"/>
</dbReference>
<feature type="region of interest" description="Disordered" evidence="9">
    <location>
        <begin position="157"/>
        <end position="189"/>
    </location>
</feature>
<dbReference type="PROSITE" id="PS51183">
    <property type="entry name" value="JMJN"/>
    <property type="match status" value="1"/>
</dbReference>
<evidence type="ECO:0000256" key="1">
    <source>
        <dbReference type="ARBA" id="ARBA00004123"/>
    </source>
</evidence>
<dbReference type="Pfam" id="PF01388">
    <property type="entry name" value="ARID"/>
    <property type="match status" value="1"/>
</dbReference>
<comment type="subcellular location">
    <subcellularLocation>
        <location evidence="1">Nucleus</location>
    </subcellularLocation>
</comment>
<feature type="compositionally biased region" description="Low complexity" evidence="9">
    <location>
        <begin position="22"/>
        <end position="34"/>
    </location>
</feature>
<feature type="domain" description="RING-type" evidence="11">
    <location>
        <begin position="488"/>
        <end position="532"/>
    </location>
</feature>
<evidence type="ECO:0000256" key="9">
    <source>
        <dbReference type="SAM" id="MobiDB-lite"/>
    </source>
</evidence>
<reference evidence="15 16" key="1">
    <citation type="journal article" date="2018" name="Proc. Natl. Acad. Sci. U.S.A.">
        <title>Linking secondary metabolites to gene clusters through genome sequencing of six diverse Aspergillus species.</title>
        <authorList>
            <person name="Kaerboelling I."/>
            <person name="Vesth T.C."/>
            <person name="Frisvad J.C."/>
            <person name="Nybo J.L."/>
            <person name="Theobald S."/>
            <person name="Kuo A."/>
            <person name="Bowyer P."/>
            <person name="Matsuda Y."/>
            <person name="Mondo S."/>
            <person name="Lyhne E.K."/>
            <person name="Kogle M.E."/>
            <person name="Clum A."/>
            <person name="Lipzen A."/>
            <person name="Salamov A."/>
            <person name="Ngan C.Y."/>
            <person name="Daum C."/>
            <person name="Chiniquy J."/>
            <person name="Barry K."/>
            <person name="LaButti K."/>
            <person name="Haridas S."/>
            <person name="Simmons B.A."/>
            <person name="Magnuson J.K."/>
            <person name="Mortensen U.H."/>
            <person name="Larsen T.O."/>
            <person name="Grigoriev I.V."/>
            <person name="Baker S.E."/>
            <person name="Andersen M.R."/>
        </authorList>
    </citation>
    <scope>NUCLEOTIDE SEQUENCE [LARGE SCALE GENOMIC DNA]</scope>
    <source>
        <strain evidence="15 16">IBT 24754</strain>
    </source>
</reference>
<dbReference type="SUPFAM" id="SSF51197">
    <property type="entry name" value="Clavaminate synthase-like"/>
    <property type="match status" value="1"/>
</dbReference>
<dbReference type="Pfam" id="PF08429">
    <property type="entry name" value="PLU-1"/>
    <property type="match status" value="1"/>
</dbReference>
<dbReference type="SMART" id="SM00249">
    <property type="entry name" value="PHD"/>
    <property type="match status" value="2"/>
</dbReference>
<comment type="caution">
    <text evidence="15">The sequence shown here is derived from an EMBL/GenBank/DDBJ whole genome shotgun (WGS) entry which is preliminary data.</text>
</comment>
<feature type="domain" description="PHD-type" evidence="10">
    <location>
        <begin position="485"/>
        <end position="535"/>
    </location>
</feature>
<organism evidence="15 16">
    <name type="scientific">Aspergillus ochraceoroseus IBT 24754</name>
    <dbReference type="NCBI Taxonomy" id="1392256"/>
    <lineage>
        <taxon>Eukaryota</taxon>
        <taxon>Fungi</taxon>
        <taxon>Dikarya</taxon>
        <taxon>Ascomycota</taxon>
        <taxon>Pezizomycotina</taxon>
        <taxon>Eurotiomycetes</taxon>
        <taxon>Eurotiomycetidae</taxon>
        <taxon>Eurotiales</taxon>
        <taxon>Aspergillaceae</taxon>
        <taxon>Aspergillus</taxon>
        <taxon>Aspergillus subgen. Nidulantes</taxon>
    </lineage>
</organism>
<dbReference type="GO" id="GO:0003677">
    <property type="term" value="F:DNA binding"/>
    <property type="evidence" value="ECO:0007669"/>
    <property type="project" value="InterPro"/>
</dbReference>
<feature type="compositionally biased region" description="Polar residues" evidence="9">
    <location>
        <begin position="410"/>
        <end position="421"/>
    </location>
</feature>
<dbReference type="PROSITE" id="PS50016">
    <property type="entry name" value="ZF_PHD_2"/>
    <property type="match status" value="2"/>
</dbReference>
<dbReference type="Gene3D" id="3.30.40.10">
    <property type="entry name" value="Zinc/RING finger domain, C3HC4 (zinc finger)"/>
    <property type="match status" value="2"/>
</dbReference>
<dbReference type="GeneID" id="63812840"/>
<dbReference type="SMART" id="SM01014">
    <property type="entry name" value="ARID"/>
    <property type="match status" value="1"/>
</dbReference>
<proteinExistence type="predicted"/>
<feature type="domain" description="PHD-type" evidence="10">
    <location>
        <begin position="1355"/>
        <end position="1404"/>
    </location>
</feature>
<keyword evidence="4 8" id="KW-0863">Zinc-finger</keyword>
<dbReference type="InterPro" id="IPR019786">
    <property type="entry name" value="Zinc_finger_PHD-type_CS"/>
</dbReference>
<accession>A0A2T5LXT4</accession>
<feature type="compositionally biased region" description="Basic and acidic residues" evidence="9">
    <location>
        <begin position="477"/>
        <end position="490"/>
    </location>
</feature>
<dbReference type="SMART" id="SM00501">
    <property type="entry name" value="BRIGHT"/>
    <property type="match status" value="1"/>
</dbReference>
<dbReference type="SUPFAM" id="SSF57903">
    <property type="entry name" value="FYVE/PHD zinc finger"/>
    <property type="match status" value="2"/>
</dbReference>
<feature type="region of interest" description="Disordered" evidence="9">
    <location>
        <begin position="401"/>
        <end position="490"/>
    </location>
</feature>
<evidence type="ECO:0000256" key="3">
    <source>
        <dbReference type="ARBA" id="ARBA00022737"/>
    </source>
</evidence>
<dbReference type="PROSITE" id="PS01359">
    <property type="entry name" value="ZF_PHD_1"/>
    <property type="match status" value="2"/>
</dbReference>
<dbReference type="GO" id="GO:0000785">
    <property type="term" value="C:chromatin"/>
    <property type="evidence" value="ECO:0007669"/>
    <property type="project" value="TreeGrafter"/>
</dbReference>
<feature type="region of interest" description="Disordered" evidence="9">
    <location>
        <begin position="1"/>
        <end position="78"/>
    </location>
</feature>
<dbReference type="SMART" id="SM00545">
    <property type="entry name" value="JmjN"/>
    <property type="match status" value="1"/>
</dbReference>
<gene>
    <name evidence="15" type="ORF">P175DRAFT_0493357</name>
</gene>
<dbReference type="GO" id="GO:0008270">
    <property type="term" value="F:zinc ion binding"/>
    <property type="evidence" value="ECO:0007669"/>
    <property type="project" value="UniProtKB-KW"/>
</dbReference>
<evidence type="ECO:0000256" key="5">
    <source>
        <dbReference type="ARBA" id="ARBA00022833"/>
    </source>
</evidence>
<dbReference type="InterPro" id="IPR011011">
    <property type="entry name" value="Znf_FYVE_PHD"/>
</dbReference>
<feature type="region of interest" description="Disordered" evidence="9">
    <location>
        <begin position="293"/>
        <end position="367"/>
    </location>
</feature>
<dbReference type="InterPro" id="IPR001965">
    <property type="entry name" value="Znf_PHD"/>
</dbReference>
<feature type="compositionally biased region" description="Acidic residues" evidence="9">
    <location>
        <begin position="1694"/>
        <end position="1706"/>
    </location>
</feature>
<evidence type="ECO:0000256" key="7">
    <source>
        <dbReference type="ARBA" id="ARBA00023242"/>
    </source>
</evidence>
<evidence type="ECO:0000256" key="2">
    <source>
        <dbReference type="ARBA" id="ARBA00022723"/>
    </source>
</evidence>
<dbReference type="Proteomes" id="UP000244073">
    <property type="component" value="Unassembled WGS sequence"/>
</dbReference>
<dbReference type="Pfam" id="PF02928">
    <property type="entry name" value="zf-C5HC2"/>
    <property type="match status" value="1"/>
</dbReference>
<dbReference type="VEuPathDB" id="FungiDB:P175DRAFT_0493357"/>
<dbReference type="InterPro" id="IPR036431">
    <property type="entry name" value="ARID_dom_sf"/>
</dbReference>
<evidence type="ECO:0000259" key="12">
    <source>
        <dbReference type="PROSITE" id="PS51011"/>
    </source>
</evidence>
<dbReference type="Pfam" id="PF02375">
    <property type="entry name" value="JmjN"/>
    <property type="match status" value="1"/>
</dbReference>
<feature type="compositionally biased region" description="Polar residues" evidence="9">
    <location>
        <begin position="315"/>
        <end position="326"/>
    </location>
</feature>
<dbReference type="OrthoDB" id="1678912at2759"/>
<dbReference type="GO" id="GO:0005634">
    <property type="term" value="C:nucleus"/>
    <property type="evidence" value="ECO:0007669"/>
    <property type="project" value="UniProtKB-SubCell"/>
</dbReference>
<keyword evidence="3" id="KW-0677">Repeat</keyword>
<dbReference type="FunFam" id="2.60.120.650:FF:000014">
    <property type="entry name" value="PHD transcription factor (Rum1)"/>
    <property type="match status" value="1"/>
</dbReference>
<dbReference type="EMBL" id="MSFN02000004">
    <property type="protein sequence ID" value="PTU21053.1"/>
    <property type="molecule type" value="Genomic_DNA"/>
</dbReference>
<feature type="region of interest" description="Disordered" evidence="9">
    <location>
        <begin position="1627"/>
        <end position="1759"/>
    </location>
</feature>
<evidence type="ECO:0008006" key="17">
    <source>
        <dbReference type="Google" id="ProtNLM"/>
    </source>
</evidence>
<evidence type="ECO:0000256" key="4">
    <source>
        <dbReference type="ARBA" id="ARBA00022771"/>
    </source>
</evidence>
<dbReference type="PANTHER" id="PTHR10694">
    <property type="entry name" value="LYSINE-SPECIFIC DEMETHYLASE"/>
    <property type="match status" value="1"/>
</dbReference>
<dbReference type="InterPro" id="IPR003349">
    <property type="entry name" value="JmjN"/>
</dbReference>
<dbReference type="InterPro" id="IPR013083">
    <property type="entry name" value="Znf_RING/FYVE/PHD"/>
</dbReference>
<dbReference type="PROSITE" id="PS51184">
    <property type="entry name" value="JMJC"/>
    <property type="match status" value="1"/>
</dbReference>
<feature type="compositionally biased region" description="Basic and acidic residues" evidence="9">
    <location>
        <begin position="1739"/>
        <end position="1753"/>
    </location>
</feature>
<name>A0A2T5LXT4_9EURO</name>
<dbReference type="PANTHER" id="PTHR10694:SF33">
    <property type="entry name" value="LYSINE-SPECIFIC DEMETHYLASE 5"/>
    <property type="match status" value="1"/>
</dbReference>
<evidence type="ECO:0000259" key="10">
    <source>
        <dbReference type="PROSITE" id="PS50016"/>
    </source>
</evidence>
<dbReference type="InterPro" id="IPR013637">
    <property type="entry name" value="Lys_sp_deMease-like_dom"/>
</dbReference>
<dbReference type="InterPro" id="IPR019787">
    <property type="entry name" value="Znf_PHD-finger"/>
</dbReference>
<dbReference type="InterPro" id="IPR004198">
    <property type="entry name" value="Znf_C5HC2"/>
</dbReference>
<keyword evidence="7" id="KW-0539">Nucleus</keyword>
<keyword evidence="2" id="KW-0479">Metal-binding</keyword>
<feature type="domain" description="JmjN" evidence="13">
    <location>
        <begin position="75"/>
        <end position="116"/>
    </location>
</feature>
<dbReference type="PROSITE" id="PS51011">
    <property type="entry name" value="ARID"/>
    <property type="match status" value="1"/>
</dbReference>
<keyword evidence="6" id="KW-0408">Iron</keyword>
<dbReference type="Gene3D" id="2.60.120.650">
    <property type="entry name" value="Cupin"/>
    <property type="match status" value="2"/>
</dbReference>
<dbReference type="InterPro" id="IPR003347">
    <property type="entry name" value="JmjC_dom"/>
</dbReference>